<dbReference type="PANTHER" id="PTHR30033:SF2">
    <property type="entry name" value="FLAGELLAR HOOK PROTEIN"/>
    <property type="match status" value="1"/>
</dbReference>
<dbReference type="RefSeq" id="WP_250751834.1">
    <property type="nucleotide sequence ID" value="NZ_CP098401.1"/>
</dbReference>
<keyword evidence="9" id="KW-0548">Nucleotidyltransferase</keyword>
<comment type="subcellular location">
    <subcellularLocation>
        <location evidence="1">Bacterial flagellum</location>
    </subcellularLocation>
    <subcellularLocation>
        <location evidence="2">Secreted</location>
    </subcellularLocation>
</comment>
<evidence type="ECO:0000259" key="8">
    <source>
        <dbReference type="Pfam" id="PF22638"/>
    </source>
</evidence>
<organism evidence="9 10">
    <name type="scientific">Sphingomonas donggukensis</name>
    <dbReference type="NCBI Taxonomy" id="2949093"/>
    <lineage>
        <taxon>Bacteria</taxon>
        <taxon>Pseudomonadati</taxon>
        <taxon>Pseudomonadota</taxon>
        <taxon>Alphaproteobacteria</taxon>
        <taxon>Sphingomonadales</taxon>
        <taxon>Sphingomonadaceae</taxon>
        <taxon>Sphingomonas</taxon>
    </lineage>
</organism>
<evidence type="ECO:0000313" key="9">
    <source>
        <dbReference type="EMBL" id="URW75533.1"/>
    </source>
</evidence>
<keyword evidence="9" id="KW-0282">Flagellum</keyword>
<keyword evidence="5" id="KW-0964">Secreted</keyword>
<dbReference type="Pfam" id="PF22638">
    <property type="entry name" value="FlgK_D1"/>
    <property type="match status" value="1"/>
</dbReference>
<dbReference type="InterPro" id="IPR010930">
    <property type="entry name" value="Flg_bb/hook_C_dom"/>
</dbReference>
<dbReference type="EMBL" id="CP098401">
    <property type="protein sequence ID" value="URW75533.1"/>
    <property type="molecule type" value="Genomic_DNA"/>
</dbReference>
<dbReference type="InterPro" id="IPR002371">
    <property type="entry name" value="FlgK"/>
</dbReference>
<proteinExistence type="inferred from homology"/>
<evidence type="ECO:0000256" key="5">
    <source>
        <dbReference type="ARBA" id="ARBA00022525"/>
    </source>
</evidence>
<protein>
    <recommendedName>
        <fullName evidence="4">Flagellar hook-associated protein 1</fullName>
    </recommendedName>
</protein>
<dbReference type="SUPFAM" id="SSF64518">
    <property type="entry name" value="Phase 1 flagellin"/>
    <property type="match status" value="1"/>
</dbReference>
<sequence>MSDLFTIGYSGVRAYQAALGTTSENIANAGTAGYARRTATIAEVTRATSMSLGQTTNLGGNGSIVTGIARSADAFKVAEVRVAGADLARTETGVIWLDRVEGALTGNQLGERLTAFFNAGKAVAADPAAGAPRAVMLETASSLASAFAGTGRAIDAARADLKGSGNDAARKLTDLSDALARVNASLTRAKPASVEQAALFDERDRVLESMSALVDVDVQTDAYGRATARAGGSTGPVLADAAGSAFVTFTMNASGGVSFAANRGGGTELIPAHGGTLAGIADGAARVVAARETLDDLATRFTTGINELQADGRDLDGAAGQPMFTVGATPTEIQMTLTDPRGIAAAAVGEGVRGNGNMAALAAFRTDGAFETRLADSVTANAAALSARRDVASAQGTIRDAAVAAREGVSGVDLDEEAVNLIRFQQAYQASGRVIQVAREILQTIIDIR</sequence>
<evidence type="ECO:0000259" key="7">
    <source>
        <dbReference type="Pfam" id="PF06429"/>
    </source>
</evidence>
<comment type="similarity">
    <text evidence="3">Belongs to the flagella basal body rod proteins family.</text>
</comment>
<keyword evidence="9" id="KW-0966">Cell projection</keyword>
<evidence type="ECO:0000256" key="1">
    <source>
        <dbReference type="ARBA" id="ARBA00004365"/>
    </source>
</evidence>
<evidence type="ECO:0000256" key="2">
    <source>
        <dbReference type="ARBA" id="ARBA00004613"/>
    </source>
</evidence>
<accession>A0ABY4TSZ8</accession>
<dbReference type="PANTHER" id="PTHR30033">
    <property type="entry name" value="FLAGELLAR HOOK-ASSOCIATED PROTEIN 1"/>
    <property type="match status" value="1"/>
</dbReference>
<keyword evidence="10" id="KW-1185">Reference proteome</keyword>
<feature type="domain" description="Flagellar basal-body/hook protein C-terminal" evidence="7">
    <location>
        <begin position="410"/>
        <end position="447"/>
    </location>
</feature>
<dbReference type="GO" id="GO:0016779">
    <property type="term" value="F:nucleotidyltransferase activity"/>
    <property type="evidence" value="ECO:0007669"/>
    <property type="project" value="UniProtKB-KW"/>
</dbReference>
<keyword evidence="9" id="KW-0969">Cilium</keyword>
<dbReference type="Pfam" id="PF06429">
    <property type="entry name" value="Flg_bbr_C"/>
    <property type="match status" value="1"/>
</dbReference>
<reference evidence="9" key="1">
    <citation type="submission" date="2022-05" db="EMBL/GenBank/DDBJ databases">
        <title>Sphingomonas sp. strain RMG20 Genome sequencing and assembly.</title>
        <authorList>
            <person name="Kim I."/>
        </authorList>
    </citation>
    <scope>NUCLEOTIDE SEQUENCE</scope>
    <source>
        <strain evidence="9">RMG20</strain>
    </source>
</reference>
<name>A0ABY4TSZ8_9SPHN</name>
<dbReference type="InterPro" id="IPR053927">
    <property type="entry name" value="FlgK_helical"/>
</dbReference>
<keyword evidence="6" id="KW-0975">Bacterial flagellum</keyword>
<evidence type="ECO:0000256" key="4">
    <source>
        <dbReference type="ARBA" id="ARBA00016244"/>
    </source>
</evidence>
<evidence type="ECO:0000256" key="6">
    <source>
        <dbReference type="ARBA" id="ARBA00023143"/>
    </source>
</evidence>
<keyword evidence="9" id="KW-0808">Transferase</keyword>
<dbReference type="NCBIfam" id="TIGR02492">
    <property type="entry name" value="flgK_ends"/>
    <property type="match status" value="1"/>
</dbReference>
<feature type="domain" description="Flagellar hook-associated protein FlgK helical" evidence="8">
    <location>
        <begin position="105"/>
        <end position="324"/>
    </location>
</feature>
<evidence type="ECO:0000256" key="3">
    <source>
        <dbReference type="ARBA" id="ARBA00009677"/>
    </source>
</evidence>
<evidence type="ECO:0000313" key="10">
    <source>
        <dbReference type="Proteomes" id="UP001055580"/>
    </source>
</evidence>
<dbReference type="Proteomes" id="UP001055580">
    <property type="component" value="Chromosome"/>
</dbReference>
<gene>
    <name evidence="9" type="primary">flgK</name>
    <name evidence="9" type="ORF">M9980_13545</name>
</gene>